<name>A0ABR2J240_9EUKA</name>
<protein>
    <recommendedName>
        <fullName evidence="2">Phosphatidylinositol transfer protein N-terminal domain-containing protein</fullName>
    </recommendedName>
</protein>
<dbReference type="PANTHER" id="PTHR10658">
    <property type="entry name" value="PHOSPHATIDYLINOSITOL TRANSFER PROTEIN"/>
    <property type="match status" value="1"/>
</dbReference>
<dbReference type="Proteomes" id="UP001470230">
    <property type="component" value="Unassembled WGS sequence"/>
</dbReference>
<feature type="region of interest" description="Disordered" evidence="1">
    <location>
        <begin position="176"/>
        <end position="200"/>
    </location>
</feature>
<dbReference type="SUPFAM" id="SSF55961">
    <property type="entry name" value="Bet v1-like"/>
    <property type="match status" value="1"/>
</dbReference>
<comment type="caution">
    <text evidence="3">The sequence shown here is derived from an EMBL/GenBank/DDBJ whole genome shotgun (WGS) entry which is preliminary data.</text>
</comment>
<feature type="domain" description="Phosphatidylinositol transfer protein N-terminal" evidence="2">
    <location>
        <begin position="1"/>
        <end position="269"/>
    </location>
</feature>
<dbReference type="EMBL" id="JAPFFF010000013">
    <property type="protein sequence ID" value="KAK8871968.1"/>
    <property type="molecule type" value="Genomic_DNA"/>
</dbReference>
<organism evidence="3 4">
    <name type="scientific">Tritrichomonas musculus</name>
    <dbReference type="NCBI Taxonomy" id="1915356"/>
    <lineage>
        <taxon>Eukaryota</taxon>
        <taxon>Metamonada</taxon>
        <taxon>Parabasalia</taxon>
        <taxon>Tritrichomonadida</taxon>
        <taxon>Tritrichomonadidae</taxon>
        <taxon>Tritrichomonas</taxon>
    </lineage>
</organism>
<keyword evidence="4" id="KW-1185">Reference proteome</keyword>
<dbReference type="InterPro" id="IPR055261">
    <property type="entry name" value="PI_transfer_N"/>
</dbReference>
<sequence length="309" mass="36148">MKIYEYRVICPCSLEQYRIGSIYMTAKRSEEETKHTKGEGIETVKSEHFENEKESGTYTYKIMHFKSRIPSFMRWALPDKYCHCHEKSWNAYPHYHTEYSVPGMGDDLIMIIDSYHIPYKDGEAVPDNLLNLSKEDLAKRKIVYLDILDGKPKPEKGRDLTNWTCPELNVNEKFSSFRSSTKSKKDKKEGGESNPPEWTHNFTGEMMIAVKVLKMKFHWRGLQTIVEKFATNNFYHNLFLDNHRAMLSWADKWASMSLEDVRAFEAQIYKQNNAMDFERDDSKPDVEAPHEKPEGVPDGPDSSEQNENY</sequence>
<gene>
    <name evidence="3" type="ORF">M9Y10_007718</name>
</gene>
<accession>A0ABR2J240</accession>
<evidence type="ECO:0000313" key="4">
    <source>
        <dbReference type="Proteomes" id="UP001470230"/>
    </source>
</evidence>
<feature type="compositionally biased region" description="Basic and acidic residues" evidence="1">
    <location>
        <begin position="276"/>
        <end position="295"/>
    </location>
</feature>
<proteinExistence type="predicted"/>
<dbReference type="Gene3D" id="3.30.530.20">
    <property type="match status" value="1"/>
</dbReference>
<dbReference type="PRINTS" id="PR00391">
    <property type="entry name" value="PITRANSFER"/>
</dbReference>
<evidence type="ECO:0000259" key="2">
    <source>
        <dbReference type="Pfam" id="PF02121"/>
    </source>
</evidence>
<feature type="region of interest" description="Disordered" evidence="1">
    <location>
        <begin position="273"/>
        <end position="309"/>
    </location>
</feature>
<reference evidence="3 4" key="1">
    <citation type="submission" date="2024-04" db="EMBL/GenBank/DDBJ databases">
        <title>Tritrichomonas musculus Genome.</title>
        <authorList>
            <person name="Alves-Ferreira E."/>
            <person name="Grigg M."/>
            <person name="Lorenzi H."/>
            <person name="Galac M."/>
        </authorList>
    </citation>
    <scope>NUCLEOTIDE SEQUENCE [LARGE SCALE GENOMIC DNA]</scope>
    <source>
        <strain evidence="3 4">EAF2021</strain>
    </source>
</reference>
<dbReference type="PANTHER" id="PTHR10658:SF11">
    <property type="entry name" value="VIBRATOR, ISOFORM B"/>
    <property type="match status" value="1"/>
</dbReference>
<evidence type="ECO:0000256" key="1">
    <source>
        <dbReference type="SAM" id="MobiDB-lite"/>
    </source>
</evidence>
<dbReference type="InterPro" id="IPR023393">
    <property type="entry name" value="START-like_dom_sf"/>
</dbReference>
<evidence type="ECO:0000313" key="3">
    <source>
        <dbReference type="EMBL" id="KAK8871968.1"/>
    </source>
</evidence>
<dbReference type="InterPro" id="IPR001666">
    <property type="entry name" value="PI_transfer"/>
</dbReference>
<dbReference type="Pfam" id="PF02121">
    <property type="entry name" value="IP_trans"/>
    <property type="match status" value="1"/>
</dbReference>